<organism evidence="7 8">
    <name type="scientific">Tautonia sociabilis</name>
    <dbReference type="NCBI Taxonomy" id="2080755"/>
    <lineage>
        <taxon>Bacteria</taxon>
        <taxon>Pseudomonadati</taxon>
        <taxon>Planctomycetota</taxon>
        <taxon>Planctomycetia</taxon>
        <taxon>Isosphaerales</taxon>
        <taxon>Isosphaeraceae</taxon>
        <taxon>Tautonia</taxon>
    </lineage>
</organism>
<dbReference type="OrthoDB" id="9803238at2"/>
<proteinExistence type="inferred from homology"/>
<gene>
    <name evidence="7" type="ORF">TsocGM_21540</name>
</gene>
<comment type="similarity">
    <text evidence="2 4">Belongs to the UDP-N-acetylglucosamine 2-epimerase family.</text>
</comment>
<feature type="region of interest" description="Disordered" evidence="5">
    <location>
        <begin position="372"/>
        <end position="394"/>
    </location>
</feature>
<dbReference type="NCBIfam" id="TIGR00236">
    <property type="entry name" value="wecB"/>
    <property type="match status" value="1"/>
</dbReference>
<evidence type="ECO:0000256" key="1">
    <source>
        <dbReference type="ARBA" id="ARBA00023235"/>
    </source>
</evidence>
<keyword evidence="8" id="KW-1185">Reference proteome</keyword>
<dbReference type="AlphaFoldDB" id="A0A432MEE0"/>
<evidence type="ECO:0000313" key="7">
    <source>
        <dbReference type="EMBL" id="RUL83772.1"/>
    </source>
</evidence>
<protein>
    <recommendedName>
        <fullName evidence="3">UDP-N-acetylglucosamine 2-epimerase (non-hydrolyzing)</fullName>
        <ecNumber evidence="3">5.1.3.14</ecNumber>
    </recommendedName>
</protein>
<dbReference type="Proteomes" id="UP000280296">
    <property type="component" value="Unassembled WGS sequence"/>
</dbReference>
<dbReference type="SUPFAM" id="SSF53756">
    <property type="entry name" value="UDP-Glycosyltransferase/glycogen phosphorylase"/>
    <property type="match status" value="1"/>
</dbReference>
<dbReference type="InterPro" id="IPR003331">
    <property type="entry name" value="UDP_GlcNAc_Epimerase_2_dom"/>
</dbReference>
<dbReference type="Pfam" id="PF02350">
    <property type="entry name" value="Epimerase_2"/>
    <property type="match status" value="1"/>
</dbReference>
<evidence type="ECO:0000256" key="2">
    <source>
        <dbReference type="ARBA" id="ARBA00038209"/>
    </source>
</evidence>
<dbReference type="Gene3D" id="3.40.50.2000">
    <property type="entry name" value="Glycogen Phosphorylase B"/>
    <property type="match status" value="2"/>
</dbReference>
<evidence type="ECO:0000256" key="4">
    <source>
        <dbReference type="RuleBase" id="RU003513"/>
    </source>
</evidence>
<reference evidence="7 8" key="1">
    <citation type="submission" date="2018-12" db="EMBL/GenBank/DDBJ databases">
        <authorList>
            <person name="Toschakov S.V."/>
        </authorList>
    </citation>
    <scope>NUCLEOTIDE SEQUENCE [LARGE SCALE GENOMIC DNA]</scope>
    <source>
        <strain evidence="7 8">GM2012</strain>
    </source>
</reference>
<name>A0A432MEE0_9BACT</name>
<evidence type="ECO:0000313" key="8">
    <source>
        <dbReference type="Proteomes" id="UP000280296"/>
    </source>
</evidence>
<dbReference type="PANTHER" id="PTHR43174:SF2">
    <property type="entry name" value="UDP-N-ACETYLGLUCOSAMINE 2-EPIMERASE"/>
    <property type="match status" value="1"/>
</dbReference>
<dbReference type="EMBL" id="RYZH01000056">
    <property type="protein sequence ID" value="RUL83772.1"/>
    <property type="molecule type" value="Genomic_DNA"/>
</dbReference>
<dbReference type="CDD" id="cd03786">
    <property type="entry name" value="GTB_UDP-GlcNAc_2-Epimerase"/>
    <property type="match status" value="1"/>
</dbReference>
<accession>A0A432MEE0</accession>
<evidence type="ECO:0000256" key="5">
    <source>
        <dbReference type="SAM" id="MobiDB-lite"/>
    </source>
</evidence>
<dbReference type="PANTHER" id="PTHR43174">
    <property type="entry name" value="UDP-N-ACETYLGLUCOSAMINE 2-EPIMERASE"/>
    <property type="match status" value="1"/>
</dbReference>
<evidence type="ECO:0000256" key="3">
    <source>
        <dbReference type="ARBA" id="ARBA00038858"/>
    </source>
</evidence>
<sequence>MASSVTVACVVGTRPEAVKMAPVIRRLRRPGSGFKVIVLATGQHRELLDRALADFGLRSDDDLGLMRPGQDLATLTARCLEAIGGWLGRARPDLVVAQGDTTSVLSAAMASHCHRIPFAHVEAGLRSGDPAEPFPEESNRVLTARLADLHFAPTPWARDNLIREGIPASRVRVVGNPVIDALRWVERSAPPTPIPTPTAPGTARMILLTSHRRENQGAPLARICAAVRTLVARDRGLLVVFPVHPSPGVRAVVDRELGGIDRVARIDPVGYPDFVALMKASRLILSDSGGVQEEAPALGRPVLVLRDRTERPEAVSAGACRLVGTDPDRIVAEAEAILSGSVPPLAPISPFGDGRASDRIARALADWFGLPAEDPSSAIGEDTREPGEAAGLAA</sequence>
<reference evidence="7 8" key="2">
    <citation type="submission" date="2019-01" db="EMBL/GenBank/DDBJ databases">
        <title>Tautonia sociabilis, a novel thermotolerant planctomycete of Isosphaeraceae family, isolated from a 4000 m deep subterranean habitat.</title>
        <authorList>
            <person name="Kovaleva O.L."/>
            <person name="Elcheninov A.G."/>
            <person name="Van Heerden E."/>
            <person name="Toshchakov S.V."/>
            <person name="Novikov A."/>
            <person name="Bonch-Osmolovskaya E.A."/>
            <person name="Kublanov I.V."/>
        </authorList>
    </citation>
    <scope>NUCLEOTIDE SEQUENCE [LARGE SCALE GENOMIC DNA]</scope>
    <source>
        <strain evidence="7 8">GM2012</strain>
    </source>
</reference>
<dbReference type="GO" id="GO:0008761">
    <property type="term" value="F:UDP-N-acetylglucosamine 2-epimerase activity"/>
    <property type="evidence" value="ECO:0007669"/>
    <property type="project" value="UniProtKB-EC"/>
</dbReference>
<keyword evidence="1 4" id="KW-0413">Isomerase</keyword>
<dbReference type="EC" id="5.1.3.14" evidence="3"/>
<feature type="domain" description="UDP-N-acetylglucosamine 2-epimerase" evidence="6">
    <location>
        <begin position="33"/>
        <end position="364"/>
    </location>
</feature>
<dbReference type="RefSeq" id="WP_126727527.1">
    <property type="nucleotide sequence ID" value="NZ_RYZH01000056.1"/>
</dbReference>
<dbReference type="InterPro" id="IPR029767">
    <property type="entry name" value="WecB-like"/>
</dbReference>
<evidence type="ECO:0000259" key="6">
    <source>
        <dbReference type="Pfam" id="PF02350"/>
    </source>
</evidence>
<comment type="caution">
    <text evidence="7">The sequence shown here is derived from an EMBL/GenBank/DDBJ whole genome shotgun (WGS) entry which is preliminary data.</text>
</comment>